<sequence length="284" mass="32204">MISFLTLASHYMGMINVKSKLKNQVYTIMAFVGNWYLLYIGIRFLQNGRSLRGLLLLAIFLVFLYFSIMNIYYFFTTKKAPFDISPVLEKYVGGAPEEIREKEEFRRRLAQVERQSHQASSSPAGMFDQRMLLPAQVESTGEQKRNIEQIAMLMKNAGILFEDYGGRSDEQIKEQLQPGQTEAYAIGDEGIQFPFADIKIINGQPTIYAGLNQMEELPVGVITKVGAASFEAAKQENHLYLADVLLSGGEKKMIGRSGIITENENFFIKVNIAYKRRNTSLHEV</sequence>
<feature type="coiled-coil region" evidence="1">
    <location>
        <begin position="95"/>
        <end position="122"/>
    </location>
</feature>
<dbReference type="Proteomes" id="UP000196118">
    <property type="component" value="Chromosome"/>
</dbReference>
<evidence type="ECO:0000256" key="1">
    <source>
        <dbReference type="SAM" id="Coils"/>
    </source>
</evidence>
<evidence type="ECO:0000313" key="4">
    <source>
        <dbReference type="Proteomes" id="UP000196118"/>
    </source>
</evidence>
<feature type="transmembrane region" description="Helical" evidence="2">
    <location>
        <begin position="54"/>
        <end position="75"/>
    </location>
</feature>
<keyword evidence="2" id="KW-1133">Transmembrane helix</keyword>
<keyword evidence="1" id="KW-0175">Coiled coil</keyword>
<name>A0A1Y0VUF9_PEDPE</name>
<dbReference type="AlphaFoldDB" id="A0A1Y0VUF9"/>
<dbReference type="Pfam" id="PF20386">
    <property type="entry name" value="DUF6681"/>
    <property type="match status" value="1"/>
</dbReference>
<proteinExistence type="predicted"/>
<dbReference type="InterPro" id="IPR046503">
    <property type="entry name" value="DUF6681"/>
</dbReference>
<organism evidence="3 4">
    <name type="scientific">Pediococcus pentosaceus</name>
    <dbReference type="NCBI Taxonomy" id="1255"/>
    <lineage>
        <taxon>Bacteria</taxon>
        <taxon>Bacillati</taxon>
        <taxon>Bacillota</taxon>
        <taxon>Bacilli</taxon>
        <taxon>Lactobacillales</taxon>
        <taxon>Lactobacillaceae</taxon>
        <taxon>Pediococcus</taxon>
    </lineage>
</organism>
<evidence type="ECO:0000256" key="2">
    <source>
        <dbReference type="SAM" id="Phobius"/>
    </source>
</evidence>
<dbReference type="EMBL" id="CP021474">
    <property type="protein sequence ID" value="ARW20333.1"/>
    <property type="molecule type" value="Genomic_DNA"/>
</dbReference>
<dbReference type="RefSeq" id="WP_094104704.1">
    <property type="nucleotide sequence ID" value="NZ_CP139474.1"/>
</dbReference>
<keyword evidence="2" id="KW-0472">Membrane</keyword>
<reference evidence="3 4" key="1">
    <citation type="submission" date="2017-05" db="EMBL/GenBank/DDBJ databases">
        <title>Genome sequence of Pediococcus pentosaceus strain SRCM100892.</title>
        <authorList>
            <person name="Cho S.H."/>
        </authorList>
    </citation>
    <scope>NUCLEOTIDE SEQUENCE [LARGE SCALE GENOMIC DNA]</scope>
    <source>
        <strain evidence="3 4">SRCM100892</strain>
    </source>
</reference>
<gene>
    <name evidence="3" type="ORF">S100892_01790</name>
</gene>
<accession>A0A1Y0VUF9</accession>
<feature type="transmembrane region" description="Helical" evidence="2">
    <location>
        <begin position="24"/>
        <end position="42"/>
    </location>
</feature>
<protein>
    <submittedName>
        <fullName evidence="3">Uncharacterized protein</fullName>
    </submittedName>
</protein>
<keyword evidence="2" id="KW-0812">Transmembrane</keyword>
<evidence type="ECO:0000313" key="3">
    <source>
        <dbReference type="EMBL" id="ARW20333.1"/>
    </source>
</evidence>